<organism evidence="1 2">
    <name type="scientific">Nocardia goodfellowii</name>
    <dbReference type="NCBI Taxonomy" id="882446"/>
    <lineage>
        <taxon>Bacteria</taxon>
        <taxon>Bacillati</taxon>
        <taxon>Actinomycetota</taxon>
        <taxon>Actinomycetes</taxon>
        <taxon>Mycobacteriales</taxon>
        <taxon>Nocardiaceae</taxon>
        <taxon>Nocardia</taxon>
    </lineage>
</organism>
<evidence type="ECO:0008006" key="3">
    <source>
        <dbReference type="Google" id="ProtNLM"/>
    </source>
</evidence>
<evidence type="ECO:0000313" key="1">
    <source>
        <dbReference type="EMBL" id="MBP2190596.1"/>
    </source>
</evidence>
<dbReference type="EMBL" id="JAGGMR010000001">
    <property type="protein sequence ID" value="MBP2190596.1"/>
    <property type="molecule type" value="Genomic_DNA"/>
</dbReference>
<accession>A0ABS4QFW6</accession>
<evidence type="ECO:0000313" key="2">
    <source>
        <dbReference type="Proteomes" id="UP001519325"/>
    </source>
</evidence>
<dbReference type="RefSeq" id="WP_209890944.1">
    <property type="nucleotide sequence ID" value="NZ_JAGGMR010000001.1"/>
</dbReference>
<reference evidence="1 2" key="1">
    <citation type="submission" date="2021-03" db="EMBL/GenBank/DDBJ databases">
        <title>Sequencing the genomes of 1000 actinobacteria strains.</title>
        <authorList>
            <person name="Klenk H.-P."/>
        </authorList>
    </citation>
    <scope>NUCLEOTIDE SEQUENCE [LARGE SCALE GENOMIC DNA]</scope>
    <source>
        <strain evidence="1 2">DSM 45516</strain>
    </source>
</reference>
<comment type="caution">
    <text evidence="1">The sequence shown here is derived from an EMBL/GenBank/DDBJ whole genome shotgun (WGS) entry which is preliminary data.</text>
</comment>
<dbReference type="InterPro" id="IPR027417">
    <property type="entry name" value="P-loop_NTPase"/>
</dbReference>
<keyword evidence="2" id="KW-1185">Reference proteome</keyword>
<proteinExistence type="predicted"/>
<name>A0ABS4QFW6_9NOCA</name>
<dbReference type="Gene3D" id="3.40.50.300">
    <property type="entry name" value="P-loop containing nucleotide triphosphate hydrolases"/>
    <property type="match status" value="1"/>
</dbReference>
<sequence>MPEFTAITPPALADLIAARAAELPGHAVIAIDGADAADPITLARQVAERLRTGGRPAEVVALHDFVRPASLRLEYDPTDEFTYRTAWFDFDSLNREVLVALRQYGRWLPALWDERADRSARARIRAAAPNTVLLVAGPMLLGRNLAFELAVSLRMSEGALRRRTAPADLFTIKAILEHEKTHDAEPDILVAWDHPDRPAVRVQA</sequence>
<dbReference type="Proteomes" id="UP001519325">
    <property type="component" value="Unassembled WGS sequence"/>
</dbReference>
<gene>
    <name evidence="1" type="ORF">BJ987_003497</name>
</gene>
<protein>
    <recommendedName>
        <fullName evidence="3">Uridine kinase</fullName>
    </recommendedName>
</protein>